<evidence type="ECO:0000313" key="4">
    <source>
        <dbReference type="Proteomes" id="UP001596058"/>
    </source>
</evidence>
<sequence>MRNSSLHQHHHAAHGPHDLHAGPPKWEEVYADRPRWDIGRPQPAFLALAEAGSIGGRVLDVGCGTGEHVLMCAGIGLEATGVDVAASAIRAAEQKAAERALTARFLHHDVRRLGELEEFSTPCSTAGCWSTSSTTLTDEDGVAAWLVALTRT</sequence>
<feature type="domain" description="Methyltransferase" evidence="2">
    <location>
        <begin position="58"/>
        <end position="119"/>
    </location>
</feature>
<reference evidence="4" key="1">
    <citation type="journal article" date="2019" name="Int. J. Syst. Evol. Microbiol.">
        <title>The Global Catalogue of Microorganisms (GCM) 10K type strain sequencing project: providing services to taxonomists for standard genome sequencing and annotation.</title>
        <authorList>
            <consortium name="The Broad Institute Genomics Platform"/>
            <consortium name="The Broad Institute Genome Sequencing Center for Infectious Disease"/>
            <person name="Wu L."/>
            <person name="Ma J."/>
        </authorList>
    </citation>
    <scope>NUCLEOTIDE SEQUENCE [LARGE SCALE GENOMIC DNA]</scope>
    <source>
        <strain evidence="4">CCUG 53903</strain>
    </source>
</reference>
<dbReference type="GO" id="GO:0032259">
    <property type="term" value="P:methylation"/>
    <property type="evidence" value="ECO:0007669"/>
    <property type="project" value="UniProtKB-KW"/>
</dbReference>
<feature type="region of interest" description="Disordered" evidence="1">
    <location>
        <begin position="1"/>
        <end position="25"/>
    </location>
</feature>
<organism evidence="3 4">
    <name type="scientific">Nonomuraea insulae</name>
    <dbReference type="NCBI Taxonomy" id="1616787"/>
    <lineage>
        <taxon>Bacteria</taxon>
        <taxon>Bacillati</taxon>
        <taxon>Actinomycetota</taxon>
        <taxon>Actinomycetes</taxon>
        <taxon>Streptosporangiales</taxon>
        <taxon>Streptosporangiaceae</taxon>
        <taxon>Nonomuraea</taxon>
    </lineage>
</organism>
<evidence type="ECO:0000259" key="2">
    <source>
        <dbReference type="Pfam" id="PF13649"/>
    </source>
</evidence>
<accession>A0ABW1CHN1</accession>
<dbReference type="SUPFAM" id="SSF53335">
    <property type="entry name" value="S-adenosyl-L-methionine-dependent methyltransferases"/>
    <property type="match status" value="1"/>
</dbReference>
<dbReference type="EMBL" id="JBHSPA010000013">
    <property type="protein sequence ID" value="MFC5824163.1"/>
    <property type="molecule type" value="Genomic_DNA"/>
</dbReference>
<dbReference type="EC" id="2.1.1.222" evidence="3"/>
<dbReference type="Proteomes" id="UP001596058">
    <property type="component" value="Unassembled WGS sequence"/>
</dbReference>
<dbReference type="InterPro" id="IPR041698">
    <property type="entry name" value="Methyltransf_25"/>
</dbReference>
<keyword evidence="3" id="KW-0489">Methyltransferase</keyword>
<dbReference type="CDD" id="cd02440">
    <property type="entry name" value="AdoMet_MTases"/>
    <property type="match status" value="1"/>
</dbReference>
<dbReference type="RefSeq" id="WP_379513693.1">
    <property type="nucleotide sequence ID" value="NZ_JBHSPA010000013.1"/>
</dbReference>
<protein>
    <submittedName>
        <fullName evidence="3">Class I SAM-dependent methyltransferase</fullName>
        <ecNumber evidence="3">2.1.1.222</ecNumber>
        <ecNumber evidence="3">2.1.1.64</ecNumber>
    </submittedName>
</protein>
<keyword evidence="3" id="KW-0808">Transferase</keyword>
<dbReference type="Gene3D" id="3.40.50.150">
    <property type="entry name" value="Vaccinia Virus protein VP39"/>
    <property type="match status" value="1"/>
</dbReference>
<evidence type="ECO:0000256" key="1">
    <source>
        <dbReference type="SAM" id="MobiDB-lite"/>
    </source>
</evidence>
<dbReference type="EC" id="2.1.1.64" evidence="3"/>
<feature type="compositionally biased region" description="Basic and acidic residues" evidence="1">
    <location>
        <begin position="15"/>
        <end position="25"/>
    </location>
</feature>
<comment type="caution">
    <text evidence="3">The sequence shown here is derived from an EMBL/GenBank/DDBJ whole genome shotgun (WGS) entry which is preliminary data.</text>
</comment>
<evidence type="ECO:0000313" key="3">
    <source>
        <dbReference type="EMBL" id="MFC5824163.1"/>
    </source>
</evidence>
<proteinExistence type="predicted"/>
<dbReference type="GO" id="GO:0102208">
    <property type="term" value="F:2-polyprenyl-6-hydroxyphenol methylase activity"/>
    <property type="evidence" value="ECO:0007669"/>
    <property type="project" value="UniProtKB-EC"/>
</dbReference>
<keyword evidence="4" id="KW-1185">Reference proteome</keyword>
<gene>
    <name evidence="3" type="ORF">ACFPZ3_09905</name>
</gene>
<dbReference type="GO" id="GO:0061542">
    <property type="term" value="F:3-demethylubiquinol 3-O-methyltransferase activity"/>
    <property type="evidence" value="ECO:0007669"/>
    <property type="project" value="UniProtKB-EC"/>
</dbReference>
<dbReference type="Pfam" id="PF13649">
    <property type="entry name" value="Methyltransf_25"/>
    <property type="match status" value="1"/>
</dbReference>
<dbReference type="InterPro" id="IPR029063">
    <property type="entry name" value="SAM-dependent_MTases_sf"/>
</dbReference>
<name>A0ABW1CHN1_9ACTN</name>